<evidence type="ECO:0000259" key="9">
    <source>
        <dbReference type="Pfam" id="PF00326"/>
    </source>
</evidence>
<feature type="domain" description="Peptidase S9A N-terminal" evidence="10">
    <location>
        <begin position="48"/>
        <end position="445"/>
    </location>
</feature>
<evidence type="ECO:0000256" key="7">
    <source>
        <dbReference type="ARBA" id="ARBA00060121"/>
    </source>
</evidence>
<reference evidence="11" key="1">
    <citation type="journal article" date="2020" name="Int. J. Syst. Evol. Microbiol.">
        <title>Aquipluma nitroreducens gen. nov. sp. nov., a novel facultatively anaerobic bacterium isolated from a freshwater lake.</title>
        <authorList>
            <person name="Watanabe M."/>
            <person name="Kojima H."/>
            <person name="Fukui M."/>
        </authorList>
    </citation>
    <scope>NUCLEOTIDE SEQUENCE</scope>
    <source>
        <strain evidence="11">MeG22</strain>
    </source>
</reference>
<dbReference type="EMBL" id="AP018694">
    <property type="protein sequence ID" value="BBE18762.1"/>
    <property type="molecule type" value="Genomic_DNA"/>
</dbReference>
<dbReference type="InterPro" id="IPR002471">
    <property type="entry name" value="Pept_S9_AS"/>
</dbReference>
<proteinExistence type="inferred from homology"/>
<accession>A0A5K7SB22</accession>
<dbReference type="Proteomes" id="UP001193389">
    <property type="component" value="Chromosome"/>
</dbReference>
<evidence type="ECO:0000256" key="3">
    <source>
        <dbReference type="ARBA" id="ARBA00011897"/>
    </source>
</evidence>
<dbReference type="InterPro" id="IPR023302">
    <property type="entry name" value="Pept_S9A_N"/>
</dbReference>
<dbReference type="PANTHER" id="PTHR42881:SF2">
    <property type="entry name" value="PROLYL ENDOPEPTIDASE"/>
    <property type="match status" value="1"/>
</dbReference>
<dbReference type="FunFam" id="2.130.10.120:FF:000001">
    <property type="entry name" value="Prolyl endopeptidase"/>
    <property type="match status" value="1"/>
</dbReference>
<dbReference type="KEGG" id="anf:AQPE_2927"/>
<dbReference type="EC" id="3.4.21.26" evidence="3"/>
<dbReference type="GO" id="GO:0070012">
    <property type="term" value="F:oligopeptidase activity"/>
    <property type="evidence" value="ECO:0007669"/>
    <property type="project" value="TreeGrafter"/>
</dbReference>
<dbReference type="Gene3D" id="2.130.10.120">
    <property type="entry name" value="Prolyl oligopeptidase, N-terminal domain"/>
    <property type="match status" value="1"/>
</dbReference>
<dbReference type="AlphaFoldDB" id="A0A5K7SB22"/>
<dbReference type="InterPro" id="IPR001375">
    <property type="entry name" value="Peptidase_S9_cat"/>
</dbReference>
<evidence type="ECO:0000256" key="6">
    <source>
        <dbReference type="ARBA" id="ARBA00022825"/>
    </source>
</evidence>
<comment type="catalytic activity">
    <reaction evidence="1">
        <text>Hydrolysis of Pro-|-Xaa &gt;&gt; Ala-|-Xaa in oligopeptides.</text>
        <dbReference type="EC" id="3.4.21.26"/>
    </reaction>
</comment>
<dbReference type="Pfam" id="PF02897">
    <property type="entry name" value="Peptidase_S9_N"/>
    <property type="match status" value="1"/>
</dbReference>
<evidence type="ECO:0000256" key="8">
    <source>
        <dbReference type="ARBA" id="ARBA00081187"/>
    </source>
</evidence>
<feature type="domain" description="Peptidase S9 prolyl oligopeptidase catalytic" evidence="9">
    <location>
        <begin position="506"/>
        <end position="722"/>
    </location>
</feature>
<evidence type="ECO:0000256" key="4">
    <source>
        <dbReference type="ARBA" id="ARBA00022670"/>
    </source>
</evidence>
<evidence type="ECO:0000313" key="12">
    <source>
        <dbReference type="Proteomes" id="UP001193389"/>
    </source>
</evidence>
<keyword evidence="12" id="KW-1185">Reference proteome</keyword>
<dbReference type="InterPro" id="IPR051167">
    <property type="entry name" value="Prolyl_oligopep/macrocyclase"/>
</dbReference>
<comment type="function">
    <text evidence="7">Cleaves peptide bonds on the C-terminal side of prolyl residues within peptides that are up to approximately 30 amino acids long. Has an absolute requirement for an X-Pro bond in the trans configuration immediately preceding the Pro-Y scissible bond.</text>
</comment>
<dbReference type="PROSITE" id="PS00708">
    <property type="entry name" value="PRO_ENDOPEP_SER"/>
    <property type="match status" value="1"/>
</dbReference>
<dbReference type="Pfam" id="PF00326">
    <property type="entry name" value="Peptidase_S9"/>
    <property type="match status" value="1"/>
</dbReference>
<dbReference type="GO" id="GO:0006508">
    <property type="term" value="P:proteolysis"/>
    <property type="evidence" value="ECO:0007669"/>
    <property type="project" value="UniProtKB-KW"/>
</dbReference>
<comment type="similarity">
    <text evidence="2">Belongs to the peptidase S9A family.</text>
</comment>
<dbReference type="InterPro" id="IPR029058">
    <property type="entry name" value="AB_hydrolase_fold"/>
</dbReference>
<dbReference type="InterPro" id="IPR002470">
    <property type="entry name" value="Peptidase_S9A"/>
</dbReference>
<dbReference type="PANTHER" id="PTHR42881">
    <property type="entry name" value="PROLYL ENDOPEPTIDASE"/>
    <property type="match status" value="1"/>
</dbReference>
<evidence type="ECO:0000313" key="11">
    <source>
        <dbReference type="EMBL" id="BBE18762.1"/>
    </source>
</evidence>
<keyword evidence="4" id="KW-0645">Protease</keyword>
<dbReference type="SUPFAM" id="SSF53474">
    <property type="entry name" value="alpha/beta-Hydrolases"/>
    <property type="match status" value="1"/>
</dbReference>
<dbReference type="SUPFAM" id="SSF50993">
    <property type="entry name" value="Peptidase/esterase 'gauge' domain"/>
    <property type="match status" value="1"/>
</dbReference>
<name>A0A5K7SB22_9BACT</name>
<dbReference type="GO" id="GO:0004252">
    <property type="term" value="F:serine-type endopeptidase activity"/>
    <property type="evidence" value="ECO:0007669"/>
    <property type="project" value="UniProtKB-EC"/>
</dbReference>
<dbReference type="Gene3D" id="3.40.50.1820">
    <property type="entry name" value="alpha/beta hydrolase"/>
    <property type="match status" value="1"/>
</dbReference>
<dbReference type="FunFam" id="3.40.50.1820:FF:000005">
    <property type="entry name" value="Prolyl endopeptidase"/>
    <property type="match status" value="1"/>
</dbReference>
<dbReference type="PRINTS" id="PR00862">
    <property type="entry name" value="PROLIGOPTASE"/>
</dbReference>
<keyword evidence="5" id="KW-0378">Hydrolase</keyword>
<gene>
    <name evidence="11" type="ORF">AQPE_2927</name>
</gene>
<evidence type="ECO:0000256" key="5">
    <source>
        <dbReference type="ARBA" id="ARBA00022801"/>
    </source>
</evidence>
<evidence type="ECO:0000256" key="2">
    <source>
        <dbReference type="ARBA" id="ARBA00005228"/>
    </source>
</evidence>
<dbReference type="GO" id="GO:0005829">
    <property type="term" value="C:cytosol"/>
    <property type="evidence" value="ECO:0007669"/>
    <property type="project" value="TreeGrafter"/>
</dbReference>
<evidence type="ECO:0000256" key="1">
    <source>
        <dbReference type="ARBA" id="ARBA00001070"/>
    </source>
</evidence>
<keyword evidence="6" id="KW-0720">Serine protease</keyword>
<evidence type="ECO:0000259" key="10">
    <source>
        <dbReference type="Pfam" id="PF02897"/>
    </source>
</evidence>
<sequence length="726" mass="81802">MGTDTNKILFPTNSIFTTKQYFMKRIIISFLALSFMMSCSEKPLQYPPTKKGDVKDTYFGTEVEDPYRWLEDDNSAETAEWVKSENKLTFDYLNKLPYRDQIKTRLTELWDYPKYGTPFKEAGKYFFYKNNGLQNQSVLYMTPDLAAEPTVLLDPNTLSNDGTAALSGIEISNDGKYLIYLVAKSGSDWNEIFVKNIETGELLSDHLQWVKFSGASWCNDGFYYSAYDKPEAGSELSKANEFQKVYFHKLGTDQSADELIVSDPKNPKLMFGAGLTEDKRFLLVSKSIGTNGNALDFKDLSKKNSKFINLLDSYESEFNPVDNIGDNLYVRTNYKAPKYRLIKIDTNKPEEANWADVIPEKKDVMESVSMIAGKLVVNYMTDAHSKTELYSYDGALDQEIKLPGIGTVGGFSGKKNDTMAFYSYTSFNTPGEVYKYDFTTNQSSLHFRPEVKFNPDDFEVNQVFYASKDGTKIPMFIVNKKGLELNGKNPTLLYAYGGFNISLTPSFSSARIAFIENGGVFAMANLRGGGEYGEEWHLAGTKLQKQNVFDDFIGAAEYLINQKYTSSQKLAIQGGSNGGLLIGAVTNQRPELFKVALPQVGVMDMLRFNKFTIGWAWAGDYGTSEDSEEMFKYLYGYSPYHTIKKGTAYPAVLATTADHDDRVVPAHTFKYMARLQEYGAGNKLPLLVRIDSKAGHGAGKPTAKVIEEYTDVWSFVFYHLGMEIRK</sequence>
<organism evidence="11 12">
    <name type="scientific">Aquipluma nitroreducens</name>
    <dbReference type="NCBI Taxonomy" id="2010828"/>
    <lineage>
        <taxon>Bacteria</taxon>
        <taxon>Pseudomonadati</taxon>
        <taxon>Bacteroidota</taxon>
        <taxon>Bacteroidia</taxon>
        <taxon>Marinilabiliales</taxon>
        <taxon>Prolixibacteraceae</taxon>
        <taxon>Aquipluma</taxon>
    </lineage>
</organism>
<protein>
    <recommendedName>
        <fullName evidence="3">prolyl oligopeptidase</fullName>
        <ecNumber evidence="3">3.4.21.26</ecNumber>
    </recommendedName>
    <alternativeName>
        <fullName evidence="8">Proline-specific endopeptidase</fullName>
    </alternativeName>
</protein>